<evidence type="ECO:0000313" key="18">
    <source>
        <dbReference type="EMBL" id="CAG5084075.1"/>
    </source>
</evidence>
<evidence type="ECO:0000256" key="7">
    <source>
        <dbReference type="ARBA" id="ARBA00022692"/>
    </source>
</evidence>
<proteinExistence type="predicted"/>
<evidence type="ECO:0000256" key="16">
    <source>
        <dbReference type="SAM" id="Phobius"/>
    </source>
</evidence>
<keyword evidence="4" id="KW-0597">Phosphoprotein</keyword>
<dbReference type="SMART" id="SM00900">
    <property type="entry name" value="FMN_bind"/>
    <property type="match status" value="1"/>
</dbReference>
<keyword evidence="14 16" id="KW-0472">Membrane</keyword>
<dbReference type="AlphaFoldDB" id="A0A916JNT4"/>
<dbReference type="NCBIfam" id="TIGR01938">
    <property type="entry name" value="nqrC"/>
    <property type="match status" value="1"/>
</dbReference>
<dbReference type="PANTHER" id="PTHR37838:SF1">
    <property type="entry name" value="NA(+)-TRANSLOCATING NADH-QUINONE REDUCTASE SUBUNIT C"/>
    <property type="match status" value="1"/>
</dbReference>
<keyword evidence="12" id="KW-0406">Ion transport</keyword>
<keyword evidence="15" id="KW-0739">Sodium transport</keyword>
<dbReference type="PANTHER" id="PTHR37838">
    <property type="entry name" value="NA(+)-TRANSLOCATING NADH-QUINONE REDUCTASE SUBUNIT C"/>
    <property type="match status" value="1"/>
</dbReference>
<evidence type="ECO:0000256" key="5">
    <source>
        <dbReference type="ARBA" id="ARBA00022630"/>
    </source>
</evidence>
<organism evidence="18 19">
    <name type="scientific">Parvicella tangerina</name>
    <dbReference type="NCBI Taxonomy" id="2829795"/>
    <lineage>
        <taxon>Bacteria</taxon>
        <taxon>Pseudomonadati</taxon>
        <taxon>Bacteroidota</taxon>
        <taxon>Flavobacteriia</taxon>
        <taxon>Flavobacteriales</taxon>
        <taxon>Parvicellaceae</taxon>
        <taxon>Parvicella</taxon>
    </lineage>
</organism>
<dbReference type="KEGG" id="ptan:CRYO30217_02367"/>
<evidence type="ECO:0000256" key="8">
    <source>
        <dbReference type="ARBA" id="ARBA00022967"/>
    </source>
</evidence>
<keyword evidence="8" id="KW-1278">Translocase</keyword>
<evidence type="ECO:0000256" key="2">
    <source>
        <dbReference type="ARBA" id="ARBA00022475"/>
    </source>
</evidence>
<keyword evidence="13" id="KW-0830">Ubiquinone</keyword>
<keyword evidence="3" id="KW-0997">Cell inner membrane</keyword>
<evidence type="ECO:0000313" key="19">
    <source>
        <dbReference type="Proteomes" id="UP000683507"/>
    </source>
</evidence>
<keyword evidence="2" id="KW-1003">Cell membrane</keyword>
<evidence type="ECO:0000259" key="17">
    <source>
        <dbReference type="SMART" id="SM00900"/>
    </source>
</evidence>
<evidence type="ECO:0000256" key="11">
    <source>
        <dbReference type="ARBA" id="ARBA00023053"/>
    </source>
</evidence>
<evidence type="ECO:0000256" key="3">
    <source>
        <dbReference type="ARBA" id="ARBA00022519"/>
    </source>
</evidence>
<keyword evidence="5" id="KW-0285">Flavoprotein</keyword>
<dbReference type="GO" id="GO:0010181">
    <property type="term" value="F:FMN binding"/>
    <property type="evidence" value="ECO:0007669"/>
    <property type="project" value="InterPro"/>
</dbReference>
<dbReference type="InterPro" id="IPR007329">
    <property type="entry name" value="FMN-bd"/>
</dbReference>
<keyword evidence="11" id="KW-0915">Sodium</keyword>
<evidence type="ECO:0000256" key="12">
    <source>
        <dbReference type="ARBA" id="ARBA00023065"/>
    </source>
</evidence>
<name>A0A916JNT4_9FLAO</name>
<evidence type="ECO:0000256" key="6">
    <source>
        <dbReference type="ARBA" id="ARBA00022643"/>
    </source>
</evidence>
<evidence type="ECO:0000256" key="9">
    <source>
        <dbReference type="ARBA" id="ARBA00022989"/>
    </source>
</evidence>
<keyword evidence="6" id="KW-0288">FMN</keyword>
<dbReference type="GO" id="GO:0016020">
    <property type="term" value="C:membrane"/>
    <property type="evidence" value="ECO:0007669"/>
    <property type="project" value="InterPro"/>
</dbReference>
<feature type="domain" description="FMN-binding" evidence="17">
    <location>
        <begin position="146"/>
        <end position="245"/>
    </location>
</feature>
<evidence type="ECO:0000256" key="15">
    <source>
        <dbReference type="ARBA" id="ARBA00023201"/>
    </source>
</evidence>
<dbReference type="EMBL" id="OU015584">
    <property type="protein sequence ID" value="CAG5084075.1"/>
    <property type="molecule type" value="Genomic_DNA"/>
</dbReference>
<sequence length="253" mass="28288">MAINKESNAYTIIFAIIMVVIVGGGLAALAMGLKPAQQANVLNEKKQNIIQATGFFDKKEDVTRDNAADYFGEFVKERIILDFEGKVVEKLTAEDEIDLKNTKDAFNVNMRKQYMNISDKEDRQYPLFVCENEGKTIYVISCSGKGLWDDVWGYVGYDLATDEIVAAKFDHKGETAGLGSIINEDPFQDQFVGKTLVNDQGEYQPIKVVKPGSQELTEHKVDGLSGATFTGKGVEEMMERNFAVYVKYFKSIK</sequence>
<keyword evidence="19" id="KW-1185">Reference proteome</keyword>
<keyword evidence="9 16" id="KW-1133">Transmembrane helix</keyword>
<keyword evidence="1" id="KW-0813">Transport</keyword>
<accession>A0A916JNT4</accession>
<dbReference type="GO" id="GO:0006814">
    <property type="term" value="P:sodium ion transport"/>
    <property type="evidence" value="ECO:0007669"/>
    <property type="project" value="UniProtKB-KW"/>
</dbReference>
<evidence type="ECO:0000256" key="14">
    <source>
        <dbReference type="ARBA" id="ARBA00023136"/>
    </source>
</evidence>
<feature type="transmembrane region" description="Helical" evidence="16">
    <location>
        <begin position="12"/>
        <end position="33"/>
    </location>
</feature>
<dbReference type="GO" id="GO:0016655">
    <property type="term" value="F:oxidoreductase activity, acting on NAD(P)H, quinone or similar compound as acceptor"/>
    <property type="evidence" value="ECO:0007669"/>
    <property type="project" value="InterPro"/>
</dbReference>
<dbReference type="Pfam" id="PF04205">
    <property type="entry name" value="FMN_bind"/>
    <property type="match status" value="1"/>
</dbReference>
<evidence type="ECO:0000256" key="4">
    <source>
        <dbReference type="ARBA" id="ARBA00022553"/>
    </source>
</evidence>
<evidence type="ECO:0000256" key="1">
    <source>
        <dbReference type="ARBA" id="ARBA00022448"/>
    </source>
</evidence>
<dbReference type="InterPro" id="IPR010204">
    <property type="entry name" value="NqrC"/>
</dbReference>
<evidence type="ECO:0000256" key="10">
    <source>
        <dbReference type="ARBA" id="ARBA00023027"/>
    </source>
</evidence>
<dbReference type="Proteomes" id="UP000683507">
    <property type="component" value="Chromosome"/>
</dbReference>
<reference evidence="18" key="1">
    <citation type="submission" date="2021-04" db="EMBL/GenBank/DDBJ databases">
        <authorList>
            <person name="Rodrigo-Torres L."/>
            <person name="Arahal R. D."/>
            <person name="Lucena T."/>
        </authorList>
    </citation>
    <scope>NUCLEOTIDE SEQUENCE</scope>
    <source>
        <strain evidence="18">AS29M-1</strain>
    </source>
</reference>
<evidence type="ECO:0000256" key="13">
    <source>
        <dbReference type="ARBA" id="ARBA00023075"/>
    </source>
</evidence>
<keyword evidence="7 16" id="KW-0812">Transmembrane</keyword>
<dbReference type="RefSeq" id="WP_258542597.1">
    <property type="nucleotide sequence ID" value="NZ_OU015584.1"/>
</dbReference>
<protein>
    <submittedName>
        <fullName evidence="18">Na(+)-translocating NADH-quinone reductase subunit C</fullName>
    </submittedName>
</protein>
<gene>
    <name evidence="18" type="primary">nqrC</name>
    <name evidence="18" type="ORF">CRYO30217_02367</name>
</gene>
<keyword evidence="10" id="KW-0520">NAD</keyword>